<sequence length="31" mass="3856">MLHTCHNVFLFRSFLFFLIYSFLNFANTRVR</sequence>
<keyword evidence="1" id="KW-1133">Transmembrane helix</keyword>
<evidence type="ECO:0000256" key="1">
    <source>
        <dbReference type="SAM" id="Phobius"/>
    </source>
</evidence>
<evidence type="ECO:0000313" key="2">
    <source>
        <dbReference type="EMBL" id="JAH55075.1"/>
    </source>
</evidence>
<reference evidence="2" key="1">
    <citation type="submission" date="2014-11" db="EMBL/GenBank/DDBJ databases">
        <authorList>
            <person name="Amaro Gonzalez C."/>
        </authorList>
    </citation>
    <scope>NUCLEOTIDE SEQUENCE</scope>
</reference>
<feature type="transmembrane region" description="Helical" evidence="1">
    <location>
        <begin position="6"/>
        <end position="26"/>
    </location>
</feature>
<keyword evidence="1" id="KW-0472">Membrane</keyword>
<organism evidence="2">
    <name type="scientific">Anguilla anguilla</name>
    <name type="common">European freshwater eel</name>
    <name type="synonym">Muraena anguilla</name>
    <dbReference type="NCBI Taxonomy" id="7936"/>
    <lineage>
        <taxon>Eukaryota</taxon>
        <taxon>Metazoa</taxon>
        <taxon>Chordata</taxon>
        <taxon>Craniata</taxon>
        <taxon>Vertebrata</taxon>
        <taxon>Euteleostomi</taxon>
        <taxon>Actinopterygii</taxon>
        <taxon>Neopterygii</taxon>
        <taxon>Teleostei</taxon>
        <taxon>Anguilliformes</taxon>
        <taxon>Anguillidae</taxon>
        <taxon>Anguilla</taxon>
    </lineage>
</organism>
<name>A0A0E9TQA8_ANGAN</name>
<protein>
    <submittedName>
        <fullName evidence="2">Uncharacterized protein</fullName>
    </submittedName>
</protein>
<proteinExistence type="predicted"/>
<accession>A0A0E9TQA8</accession>
<dbReference type="AlphaFoldDB" id="A0A0E9TQA8"/>
<keyword evidence="1" id="KW-0812">Transmembrane</keyword>
<dbReference type="EMBL" id="GBXM01053502">
    <property type="protein sequence ID" value="JAH55075.1"/>
    <property type="molecule type" value="Transcribed_RNA"/>
</dbReference>
<reference evidence="2" key="2">
    <citation type="journal article" date="2015" name="Fish Shellfish Immunol.">
        <title>Early steps in the European eel (Anguilla anguilla)-Vibrio vulnificus interaction in the gills: Role of the RtxA13 toxin.</title>
        <authorList>
            <person name="Callol A."/>
            <person name="Pajuelo D."/>
            <person name="Ebbesson L."/>
            <person name="Teles M."/>
            <person name="MacKenzie S."/>
            <person name="Amaro C."/>
        </authorList>
    </citation>
    <scope>NUCLEOTIDE SEQUENCE</scope>
</reference>